<comment type="cofactor">
    <cofactor evidence="1">
        <name>Zn(2+)</name>
        <dbReference type="ChEBI" id="CHEBI:29105"/>
    </cofactor>
</comment>
<evidence type="ECO:0000256" key="4">
    <source>
        <dbReference type="ARBA" id="ARBA00022801"/>
    </source>
</evidence>
<feature type="domain" description="Peptidase M48" evidence="7">
    <location>
        <begin position="91"/>
        <end position="165"/>
    </location>
</feature>
<comment type="caution">
    <text evidence="8">The sequence shown here is derived from an EMBL/GenBank/DDBJ whole genome shotgun (WGS) entry which is preliminary data.</text>
</comment>
<keyword evidence="3" id="KW-0479">Metal-binding</keyword>
<keyword evidence="4" id="KW-0378">Hydrolase</keyword>
<dbReference type="InterPro" id="IPR051156">
    <property type="entry name" value="Mito/Outer_Membr_Metalloprot"/>
</dbReference>
<keyword evidence="2" id="KW-0645">Protease</keyword>
<dbReference type="RefSeq" id="WP_216714113.1">
    <property type="nucleotide sequence ID" value="NZ_JACVEL010000005.1"/>
</dbReference>
<evidence type="ECO:0000313" key="8">
    <source>
        <dbReference type="EMBL" id="MBC9812655.1"/>
    </source>
</evidence>
<dbReference type="GO" id="GO:0051603">
    <property type="term" value="P:proteolysis involved in protein catabolic process"/>
    <property type="evidence" value="ECO:0007669"/>
    <property type="project" value="TreeGrafter"/>
</dbReference>
<dbReference type="GO" id="GO:0016020">
    <property type="term" value="C:membrane"/>
    <property type="evidence" value="ECO:0007669"/>
    <property type="project" value="TreeGrafter"/>
</dbReference>
<evidence type="ECO:0000256" key="1">
    <source>
        <dbReference type="ARBA" id="ARBA00001947"/>
    </source>
</evidence>
<dbReference type="Gene3D" id="3.30.2010.10">
    <property type="entry name" value="Metalloproteases ('zincins'), catalytic domain"/>
    <property type="match status" value="1"/>
</dbReference>
<keyword evidence="6" id="KW-0482">Metalloprotease</keyword>
<organism evidence="8 9">
    <name type="scientific">Taishania pollutisoli</name>
    <dbReference type="NCBI Taxonomy" id="2766479"/>
    <lineage>
        <taxon>Bacteria</taxon>
        <taxon>Pseudomonadati</taxon>
        <taxon>Bacteroidota</taxon>
        <taxon>Flavobacteriia</taxon>
        <taxon>Flavobacteriales</taxon>
        <taxon>Crocinitomicaceae</taxon>
        <taxon>Taishania</taxon>
    </lineage>
</organism>
<dbReference type="GO" id="GO:0046872">
    <property type="term" value="F:metal ion binding"/>
    <property type="evidence" value="ECO:0007669"/>
    <property type="project" value="UniProtKB-KW"/>
</dbReference>
<gene>
    <name evidence="8" type="ORF">H9Y05_09245</name>
</gene>
<proteinExistence type="predicted"/>
<accession>A0A8J6U2B4</accession>
<dbReference type="PANTHER" id="PTHR22726">
    <property type="entry name" value="METALLOENDOPEPTIDASE OMA1"/>
    <property type="match status" value="1"/>
</dbReference>
<protein>
    <submittedName>
        <fullName evidence="8">M48 family metallopeptidase</fullName>
    </submittedName>
</protein>
<evidence type="ECO:0000313" key="9">
    <source>
        <dbReference type="Proteomes" id="UP000652681"/>
    </source>
</evidence>
<dbReference type="Pfam" id="PF01435">
    <property type="entry name" value="Peptidase_M48"/>
    <property type="match status" value="1"/>
</dbReference>
<sequence>MKKICFLFAFSVFITTGQIDLNKFTTLQSSGKIPSDFSALTHEKVAGDNQRNTNLTEKSDEEFKQNIHYSIDQIIHSGQCVYGDPISVYVDKIAQRLLKDDKELYSKLRFYTLKSNVSNAFSTHQGIIVFTTGLISQFANETQLAYVLAHEIVHYREEHVVQTFEWKLQHEYNRENIGQFNNYSKEKEFEADSKAVDMCLKAGYSATEIYNSFDVLMFCHLPFDEIKFPSDYYNTPLFFVPEKEFTTEVFPIKIDEAYDDANSTHPNVEKRKETIRPHLENQFGTGNAFVGSTDEFTTIRNYARFESVRTSIIDLELSKALYQLFLLEKEFPDNYALTRWKAHTWLGLLNAKLNGHWTDVTVPKQKLEGESAVLYQYIKKLDKYAVSSHALRTITDALSVYPDSEELKKIRSSMMKIIAASGSWSWTKYSDIPFEKAFEPKVEENDLLVSGTIDSTSTQANEPLTKYDRIKGTGAGKSTSATAISDSSRYYLFGISDLISDPSFLNEFKGYQEEADKLSAERSAKKKAGGKTAKTSSVVGERLIVVEPSTVYITRQNYDFEKTDAYQTKLVEAINYTAEKEGVKLFDYSTKSLNQGGTDVFNQRNTMMNYLLQYAALPEATHFVPVDFELIQHIQQKCGTSRVLFSWTEYYTNARGAVASVITGAIIPPLFPAMLLTGVSKYKLCEIAFIVFDMEEGNVSYVQSNKMKTSGGNLVLKSEVHNLFNAKK</sequence>
<dbReference type="GO" id="GO:0004222">
    <property type="term" value="F:metalloendopeptidase activity"/>
    <property type="evidence" value="ECO:0007669"/>
    <property type="project" value="InterPro"/>
</dbReference>
<evidence type="ECO:0000256" key="6">
    <source>
        <dbReference type="ARBA" id="ARBA00023049"/>
    </source>
</evidence>
<reference evidence="8" key="1">
    <citation type="submission" date="2020-09" db="EMBL/GenBank/DDBJ databases">
        <title>Taishania pollutisoli gen. nov., sp. nov., Isolated from Tetrabromobisphenol A-Contaminated Soil.</title>
        <authorList>
            <person name="Chen Q."/>
        </authorList>
    </citation>
    <scope>NUCLEOTIDE SEQUENCE</scope>
    <source>
        <strain evidence="8">CZZ-1</strain>
    </source>
</reference>
<dbReference type="EMBL" id="JACVEL010000005">
    <property type="protein sequence ID" value="MBC9812655.1"/>
    <property type="molecule type" value="Genomic_DNA"/>
</dbReference>
<dbReference type="InterPro" id="IPR001915">
    <property type="entry name" value="Peptidase_M48"/>
</dbReference>
<evidence type="ECO:0000256" key="5">
    <source>
        <dbReference type="ARBA" id="ARBA00022833"/>
    </source>
</evidence>
<dbReference type="AlphaFoldDB" id="A0A8J6U2B4"/>
<dbReference type="CDD" id="cd07324">
    <property type="entry name" value="M48C_Oma1-like"/>
    <property type="match status" value="1"/>
</dbReference>
<evidence type="ECO:0000256" key="3">
    <source>
        <dbReference type="ARBA" id="ARBA00022723"/>
    </source>
</evidence>
<evidence type="ECO:0000259" key="7">
    <source>
        <dbReference type="Pfam" id="PF01435"/>
    </source>
</evidence>
<name>A0A8J6U2B4_9FLAO</name>
<keyword evidence="5" id="KW-0862">Zinc</keyword>
<dbReference type="PANTHER" id="PTHR22726:SF1">
    <property type="entry name" value="METALLOENDOPEPTIDASE OMA1, MITOCHONDRIAL"/>
    <property type="match status" value="1"/>
</dbReference>
<keyword evidence="9" id="KW-1185">Reference proteome</keyword>
<evidence type="ECO:0000256" key="2">
    <source>
        <dbReference type="ARBA" id="ARBA00022670"/>
    </source>
</evidence>
<dbReference type="Proteomes" id="UP000652681">
    <property type="component" value="Unassembled WGS sequence"/>
</dbReference>